<evidence type="ECO:0000313" key="2">
    <source>
        <dbReference type="Proteomes" id="UP001148629"/>
    </source>
</evidence>
<keyword evidence="2" id="KW-1185">Reference proteome</keyword>
<gene>
    <name evidence="1" type="ORF">NM208_g5360</name>
</gene>
<evidence type="ECO:0000313" key="1">
    <source>
        <dbReference type="EMBL" id="KAJ3539744.1"/>
    </source>
</evidence>
<reference evidence="1" key="1">
    <citation type="submission" date="2022-08" db="EMBL/GenBank/DDBJ databases">
        <title>Genome Sequence of Fusarium decemcellulare.</title>
        <authorList>
            <person name="Buettner E."/>
        </authorList>
    </citation>
    <scope>NUCLEOTIDE SEQUENCE</scope>
    <source>
        <strain evidence="1">Babe19</strain>
    </source>
</reference>
<protein>
    <submittedName>
        <fullName evidence="1">Uncharacterized protein</fullName>
    </submittedName>
</protein>
<accession>A0ACC1SHC6</accession>
<comment type="caution">
    <text evidence="1">The sequence shown here is derived from an EMBL/GenBank/DDBJ whole genome shotgun (WGS) entry which is preliminary data.</text>
</comment>
<dbReference type="Proteomes" id="UP001148629">
    <property type="component" value="Unassembled WGS sequence"/>
</dbReference>
<name>A0ACC1SHC6_9HYPO</name>
<dbReference type="EMBL" id="JANRMS010000444">
    <property type="protein sequence ID" value="KAJ3539744.1"/>
    <property type="molecule type" value="Genomic_DNA"/>
</dbReference>
<proteinExistence type="predicted"/>
<organism evidence="1 2">
    <name type="scientific">Fusarium decemcellulare</name>
    <dbReference type="NCBI Taxonomy" id="57161"/>
    <lineage>
        <taxon>Eukaryota</taxon>
        <taxon>Fungi</taxon>
        <taxon>Dikarya</taxon>
        <taxon>Ascomycota</taxon>
        <taxon>Pezizomycotina</taxon>
        <taxon>Sordariomycetes</taxon>
        <taxon>Hypocreomycetidae</taxon>
        <taxon>Hypocreales</taxon>
        <taxon>Nectriaceae</taxon>
        <taxon>Fusarium</taxon>
        <taxon>Fusarium decemcellulare species complex</taxon>
    </lineage>
</organism>
<sequence>MASNAMQSTRRERLTPTTLLPVLSTSLNVGMALGGYITTVPFGDPTYPGPAIALWFKGFFRPGFIGVTTLGAITFGSGVRAWWSHRNKTQQKQGNSGVVSRWALAGLVFTAIHFGFGNQVLSIMDKILSDPEAAQPEMARWMAMHVPWYVTESASRRVYCLSQGPPLTGSRLGLQVYRQVPVVGAEIRLLKLLPAPSQTDAIEVVLFVQKPDSPTLQYEALSYRWSDPNDRCRITVNGMHFMITRTLHSALREFRSIRRERLLWADGICIDQSNVLERNHQVSLMNEIFSAATFVRVYVGEAADETYRAMQLIYDCGKLSSKEDVKDRILQDETGSKALTELLSRPYWQRMWIFQEIVLGRAVVIYCGSFQAPWHGLYSIDEASGDGRLWFENQIRQGWVFNLRKALFRISQFCIDRSQARYPTNVLQPTRALQATDPRDKLFALLGVSDFGSTLTADYAKSTRDVYVDFASRFMKQENDLALLLTAGLCQMQNGPDIELPSWTPDFRGVRGVDIRFLAASYLDSFQAAGNWPPSFSFTEDGQMLSTAVIVDQIDKSVPLYKSDTGRASILSTVGSRQVDGAWQNLHIHLFKTMVFYDRDFEVAEGDSGIIRQRKQERLRRLVLGFAHDWATISSGQFKTSELEERVVGFLASFSVPDSDSFHHEYQTLLHQDQESLHWYRQEYLSRWYIGQGSEALRHGDLVAILYGSYMLPYIKTVGEALLVIHLFKAPLQPPLVSASKSRLERFIKAALVLPSSSLVSARLIHGTRSRTRIHARSSKAIAKKAPAVNDTRGYRSPCRKRSASTPQNREALPDPDLDSWPRVAERTEGAETIGWRVSLHDATAVSLSAARKANIEVSTAQAKIVRIPLNQHNSVKRVSNSRYSCPTPLSLAKLKRQTTSRSCDMPEAFRALTYLRVLASSSLESQPELMRIFDRELGCALEDLSREGQRNRNLASQVVAAKNEVKSQSLIISGLVRERSSIQLAAEDDVSGVKHAAHH</sequence>